<keyword evidence="2 7" id="KW-0808">Transferase</keyword>
<accession>A0A151ZED0</accession>
<name>A0A151ZED0_TIELA</name>
<dbReference type="InterPro" id="IPR012967">
    <property type="entry name" value="COMT_dimerisation"/>
</dbReference>
<evidence type="ECO:0000256" key="4">
    <source>
        <dbReference type="PIRSR" id="PIRSR005739-1"/>
    </source>
</evidence>
<dbReference type="EMBL" id="LODT01000029">
    <property type="protein sequence ID" value="KYQ92313.1"/>
    <property type="molecule type" value="Genomic_DNA"/>
</dbReference>
<dbReference type="InParanoid" id="A0A151ZED0"/>
<dbReference type="InterPro" id="IPR036388">
    <property type="entry name" value="WH-like_DNA-bd_sf"/>
</dbReference>
<feature type="domain" description="O-methyltransferase C-terminal" evidence="5">
    <location>
        <begin position="121"/>
        <end position="312"/>
    </location>
</feature>
<proteinExistence type="predicted"/>
<dbReference type="PROSITE" id="PS51683">
    <property type="entry name" value="SAM_OMT_II"/>
    <property type="match status" value="1"/>
</dbReference>
<dbReference type="OrthoDB" id="16076at2759"/>
<dbReference type="SUPFAM" id="SSF53335">
    <property type="entry name" value="S-adenosyl-L-methionine-dependent methyltransferases"/>
    <property type="match status" value="1"/>
</dbReference>
<organism evidence="7 8">
    <name type="scientific">Tieghemostelium lacteum</name>
    <name type="common">Slime mold</name>
    <name type="synonym">Dictyostelium lacteum</name>
    <dbReference type="NCBI Taxonomy" id="361077"/>
    <lineage>
        <taxon>Eukaryota</taxon>
        <taxon>Amoebozoa</taxon>
        <taxon>Evosea</taxon>
        <taxon>Eumycetozoa</taxon>
        <taxon>Dictyostelia</taxon>
        <taxon>Dictyosteliales</taxon>
        <taxon>Raperosteliaceae</taxon>
        <taxon>Tieghemostelium</taxon>
    </lineage>
</organism>
<evidence type="ECO:0000313" key="7">
    <source>
        <dbReference type="EMBL" id="KYQ92313.1"/>
    </source>
</evidence>
<reference evidence="7 8" key="1">
    <citation type="submission" date="2015-12" db="EMBL/GenBank/DDBJ databases">
        <title>Dictyostelia acquired genes for synthesis and detection of signals that induce cell-type specialization by lateral gene transfer from prokaryotes.</title>
        <authorList>
            <person name="Gloeckner G."/>
            <person name="Schaap P."/>
        </authorList>
    </citation>
    <scope>NUCLEOTIDE SEQUENCE [LARGE SCALE GENOMIC DNA]</scope>
    <source>
        <strain evidence="7 8">TK</strain>
    </source>
</reference>
<keyword evidence="8" id="KW-1185">Reference proteome</keyword>
<sequence length="333" mass="37854">MDLVFGEEFQVANYLMSIAGGHIVSRFFSSLYQLGILEQFQDDQPKHYNDIAKIVGCDPECLHSLLRFFLPYRLFNEVSLGTYTKTSTTKLFMKGGPLYSLMDCLTSDKHYMLHKNILETLRTGQNKGPEALGCKTNNFYESFSDPVWEKGFTSCMDTFNDIALPNILASVDFSPYKTIVDVGGSHGKLLRQILGKYPSIQKGINFDLPEVNKGKVNEKRLEFVSGNFFETIPRGDCIIMKTILHNWKDEDAKAILQVCSNALEDGGHLYIFDSIVDPHIINPHAIWLDISMRHIFGSKERSLEEMETLIQGKFKIHKVIKEVNMGCMVLTKI</sequence>
<feature type="active site" description="Proton acceptor" evidence="4">
    <location>
        <position position="245"/>
    </location>
</feature>
<protein>
    <submittedName>
        <fullName evidence="7">O-methyltransferase family 2 protein</fullName>
    </submittedName>
</protein>
<keyword evidence="3" id="KW-0949">S-adenosyl-L-methionine</keyword>
<dbReference type="AlphaFoldDB" id="A0A151ZED0"/>
<evidence type="ECO:0000259" key="5">
    <source>
        <dbReference type="Pfam" id="PF00891"/>
    </source>
</evidence>
<evidence type="ECO:0000256" key="1">
    <source>
        <dbReference type="ARBA" id="ARBA00022603"/>
    </source>
</evidence>
<dbReference type="OMA" id="NDCNWQF"/>
<evidence type="ECO:0000313" key="8">
    <source>
        <dbReference type="Proteomes" id="UP000076078"/>
    </source>
</evidence>
<evidence type="ECO:0000256" key="3">
    <source>
        <dbReference type="ARBA" id="ARBA00022691"/>
    </source>
</evidence>
<keyword evidence="1 7" id="KW-0489">Methyltransferase</keyword>
<dbReference type="InterPro" id="IPR036390">
    <property type="entry name" value="WH_DNA-bd_sf"/>
</dbReference>
<dbReference type="SUPFAM" id="SSF46785">
    <property type="entry name" value="Winged helix' DNA-binding domain"/>
    <property type="match status" value="1"/>
</dbReference>
<feature type="domain" description="O-methyltransferase dimerisation" evidence="6">
    <location>
        <begin position="16"/>
        <end position="94"/>
    </location>
</feature>
<dbReference type="Pfam" id="PF08100">
    <property type="entry name" value="Dimerisation"/>
    <property type="match status" value="1"/>
</dbReference>
<dbReference type="InterPro" id="IPR001077">
    <property type="entry name" value="COMT_C"/>
</dbReference>
<dbReference type="GO" id="GO:0032259">
    <property type="term" value="P:methylation"/>
    <property type="evidence" value="ECO:0007669"/>
    <property type="project" value="UniProtKB-KW"/>
</dbReference>
<dbReference type="Pfam" id="PF00891">
    <property type="entry name" value="Methyltransf_2"/>
    <property type="match status" value="1"/>
</dbReference>
<dbReference type="PANTHER" id="PTHR11746">
    <property type="entry name" value="O-METHYLTRANSFERASE"/>
    <property type="match status" value="1"/>
</dbReference>
<comment type="caution">
    <text evidence="7">The sequence shown here is derived from an EMBL/GenBank/DDBJ whole genome shotgun (WGS) entry which is preliminary data.</text>
</comment>
<gene>
    <name evidence="7" type="ORF">DLAC_06276</name>
</gene>
<dbReference type="GO" id="GO:0008171">
    <property type="term" value="F:O-methyltransferase activity"/>
    <property type="evidence" value="ECO:0007669"/>
    <property type="project" value="InterPro"/>
</dbReference>
<dbReference type="GO" id="GO:0046983">
    <property type="term" value="F:protein dimerization activity"/>
    <property type="evidence" value="ECO:0007669"/>
    <property type="project" value="InterPro"/>
</dbReference>
<dbReference type="InterPro" id="IPR016461">
    <property type="entry name" value="COMT-like"/>
</dbReference>
<dbReference type="Proteomes" id="UP000076078">
    <property type="component" value="Unassembled WGS sequence"/>
</dbReference>
<evidence type="ECO:0000259" key="6">
    <source>
        <dbReference type="Pfam" id="PF08100"/>
    </source>
</evidence>
<dbReference type="Gene3D" id="3.40.50.150">
    <property type="entry name" value="Vaccinia Virus protein VP39"/>
    <property type="match status" value="1"/>
</dbReference>
<dbReference type="InterPro" id="IPR029063">
    <property type="entry name" value="SAM-dependent_MTases_sf"/>
</dbReference>
<dbReference type="PIRSF" id="PIRSF005739">
    <property type="entry name" value="O-mtase"/>
    <property type="match status" value="1"/>
</dbReference>
<evidence type="ECO:0000256" key="2">
    <source>
        <dbReference type="ARBA" id="ARBA00022679"/>
    </source>
</evidence>
<dbReference type="Gene3D" id="1.10.10.10">
    <property type="entry name" value="Winged helix-like DNA-binding domain superfamily/Winged helix DNA-binding domain"/>
    <property type="match status" value="1"/>
</dbReference>